<protein>
    <submittedName>
        <fullName evidence="2">ADP-ribosylglycohydrolase</fullName>
    </submittedName>
</protein>
<dbReference type="AlphaFoldDB" id="A0A1T5DIB4"/>
<dbReference type="PANTHER" id="PTHR16222">
    <property type="entry name" value="ADP-RIBOSYLGLYCOHYDROLASE"/>
    <property type="match status" value="1"/>
</dbReference>
<dbReference type="PANTHER" id="PTHR16222:SF12">
    <property type="entry name" value="ADP-RIBOSYLGLYCOHYDROLASE-RELATED"/>
    <property type="match status" value="1"/>
</dbReference>
<feature type="binding site" evidence="1">
    <location>
        <position position="35"/>
    </location>
    <ligand>
        <name>Mg(2+)</name>
        <dbReference type="ChEBI" id="CHEBI:18420"/>
        <label>1</label>
    </ligand>
</feature>
<feature type="binding site" evidence="1">
    <location>
        <position position="217"/>
    </location>
    <ligand>
        <name>Mg(2+)</name>
        <dbReference type="ChEBI" id="CHEBI:18420"/>
        <label>1</label>
    </ligand>
</feature>
<dbReference type="RefSeq" id="WP_079683905.1">
    <property type="nucleotide sequence ID" value="NZ_FUYQ01000019.1"/>
</dbReference>
<organism evidence="2 3">
    <name type="scientific">Parabacteroides chartae</name>
    <dbReference type="NCBI Taxonomy" id="1037355"/>
    <lineage>
        <taxon>Bacteria</taxon>
        <taxon>Pseudomonadati</taxon>
        <taxon>Bacteroidota</taxon>
        <taxon>Bacteroidia</taxon>
        <taxon>Bacteroidales</taxon>
        <taxon>Tannerellaceae</taxon>
        <taxon>Parabacteroides</taxon>
    </lineage>
</organism>
<dbReference type="EMBL" id="FUYQ01000019">
    <property type="protein sequence ID" value="SKB71429.1"/>
    <property type="molecule type" value="Genomic_DNA"/>
</dbReference>
<dbReference type="InterPro" id="IPR036705">
    <property type="entry name" value="Ribosyl_crysJ1_sf"/>
</dbReference>
<dbReference type="Gene3D" id="1.10.4080.10">
    <property type="entry name" value="ADP-ribosylation/Crystallin J1"/>
    <property type="match status" value="1"/>
</dbReference>
<dbReference type="Pfam" id="PF03747">
    <property type="entry name" value="ADP_ribosyl_GH"/>
    <property type="match status" value="1"/>
</dbReference>
<evidence type="ECO:0000313" key="3">
    <source>
        <dbReference type="Proteomes" id="UP000190852"/>
    </source>
</evidence>
<dbReference type="InterPro" id="IPR050792">
    <property type="entry name" value="ADP-ribosylglycohydrolase"/>
</dbReference>
<sequence>MIGAITGDIVGSRFEFNNHKGTDFELFEKGCDYTDDTICTVAVADWLIRRREGPVSLASVMQRWCRRFPYPTGAYGASFFRWIWDEAPEPYYSFGNGSAMRVSPVGWGFDSLSETINMATESACITHNHPEGIKGAQAVAAAIYLARTGRTKQEIKYYIESSFGYDLNHSCRQLRMDYQFNETCQHTVPEALVAFLESSDYEDAVRLAVSLGGDSDTLACITGGVAEAFYGLPLRIKIKALSYLPEKIKKTVEVFYAEFIEPKQKG</sequence>
<keyword evidence="1" id="KW-0479">Metal-binding</keyword>
<gene>
    <name evidence="2" type="ORF">SAMN05660349_02454</name>
</gene>
<feature type="binding site" evidence="1">
    <location>
        <position position="36"/>
    </location>
    <ligand>
        <name>Mg(2+)</name>
        <dbReference type="ChEBI" id="CHEBI:18420"/>
        <label>1</label>
    </ligand>
</feature>
<reference evidence="3" key="1">
    <citation type="submission" date="2017-02" db="EMBL/GenBank/DDBJ databases">
        <authorList>
            <person name="Varghese N."/>
            <person name="Submissions S."/>
        </authorList>
    </citation>
    <scope>NUCLEOTIDE SEQUENCE [LARGE SCALE GENOMIC DNA]</scope>
    <source>
        <strain evidence="3">DSM 24967</strain>
    </source>
</reference>
<dbReference type="SUPFAM" id="SSF101478">
    <property type="entry name" value="ADP-ribosylglycohydrolase"/>
    <property type="match status" value="1"/>
</dbReference>
<dbReference type="Proteomes" id="UP000190852">
    <property type="component" value="Unassembled WGS sequence"/>
</dbReference>
<dbReference type="GO" id="GO:0046872">
    <property type="term" value="F:metal ion binding"/>
    <property type="evidence" value="ECO:0007669"/>
    <property type="project" value="UniProtKB-KW"/>
</dbReference>
<name>A0A1T5DIB4_9BACT</name>
<comment type="cofactor">
    <cofactor evidence="1">
        <name>Mg(2+)</name>
        <dbReference type="ChEBI" id="CHEBI:18420"/>
    </cofactor>
    <text evidence="1">Binds 2 magnesium ions per subunit.</text>
</comment>
<feature type="binding site" evidence="1">
    <location>
        <position position="216"/>
    </location>
    <ligand>
        <name>Mg(2+)</name>
        <dbReference type="ChEBI" id="CHEBI:18420"/>
        <label>1</label>
    </ligand>
</feature>
<keyword evidence="2" id="KW-0378">Hydrolase</keyword>
<proteinExistence type="predicted"/>
<accession>A0A1T5DIB4</accession>
<evidence type="ECO:0000256" key="1">
    <source>
        <dbReference type="PIRSR" id="PIRSR605502-1"/>
    </source>
</evidence>
<keyword evidence="3" id="KW-1185">Reference proteome</keyword>
<keyword evidence="1" id="KW-0460">Magnesium</keyword>
<feature type="binding site" evidence="1">
    <location>
        <position position="34"/>
    </location>
    <ligand>
        <name>Mg(2+)</name>
        <dbReference type="ChEBI" id="CHEBI:18420"/>
        <label>1</label>
    </ligand>
</feature>
<feature type="binding site" evidence="1">
    <location>
        <position position="214"/>
    </location>
    <ligand>
        <name>Mg(2+)</name>
        <dbReference type="ChEBI" id="CHEBI:18420"/>
        <label>1</label>
    </ligand>
</feature>
<dbReference type="GO" id="GO:0016787">
    <property type="term" value="F:hydrolase activity"/>
    <property type="evidence" value="ECO:0007669"/>
    <property type="project" value="UniProtKB-KW"/>
</dbReference>
<dbReference type="InterPro" id="IPR005502">
    <property type="entry name" value="Ribosyl_crysJ1"/>
</dbReference>
<evidence type="ECO:0000313" key="2">
    <source>
        <dbReference type="EMBL" id="SKB71429.1"/>
    </source>
</evidence>